<dbReference type="PROSITE" id="PS51898">
    <property type="entry name" value="TYR_RECOMBINASE"/>
    <property type="match status" value="1"/>
</dbReference>
<proteinExistence type="inferred from homology"/>
<evidence type="ECO:0000256" key="2">
    <source>
        <dbReference type="ARBA" id="ARBA00022908"/>
    </source>
</evidence>
<accession>A0A7Y9WQC3</accession>
<evidence type="ECO:0000259" key="5">
    <source>
        <dbReference type="PROSITE" id="PS51898"/>
    </source>
</evidence>
<dbReference type="GO" id="GO:0015074">
    <property type="term" value="P:DNA integration"/>
    <property type="evidence" value="ECO:0007669"/>
    <property type="project" value="UniProtKB-KW"/>
</dbReference>
<keyword evidence="4" id="KW-0233">DNA recombination</keyword>
<feature type="domain" description="Tyr recombinase" evidence="5">
    <location>
        <begin position="185"/>
        <end position="424"/>
    </location>
</feature>
<dbReference type="EMBL" id="JACCAS010000001">
    <property type="protein sequence ID" value="NYH24241.1"/>
    <property type="molecule type" value="Genomic_DNA"/>
</dbReference>
<comment type="caution">
    <text evidence="6">The sequence shown here is derived from an EMBL/GenBank/DDBJ whole genome shotgun (WGS) entry which is preliminary data.</text>
</comment>
<dbReference type="GO" id="GO:0006310">
    <property type="term" value="P:DNA recombination"/>
    <property type="evidence" value="ECO:0007669"/>
    <property type="project" value="UniProtKB-KW"/>
</dbReference>
<dbReference type="PANTHER" id="PTHR30349:SF64">
    <property type="entry name" value="PROPHAGE INTEGRASE INTD-RELATED"/>
    <property type="match status" value="1"/>
</dbReference>
<keyword evidence="2" id="KW-0229">DNA integration</keyword>
<evidence type="ECO:0000313" key="7">
    <source>
        <dbReference type="Proteomes" id="UP000540929"/>
    </source>
</evidence>
<dbReference type="InterPro" id="IPR013762">
    <property type="entry name" value="Integrase-like_cat_sf"/>
</dbReference>
<dbReference type="Gene3D" id="1.10.150.130">
    <property type="match status" value="1"/>
</dbReference>
<keyword evidence="7" id="KW-1185">Reference proteome</keyword>
<dbReference type="Pfam" id="PF00589">
    <property type="entry name" value="Phage_integrase"/>
    <property type="match status" value="1"/>
</dbReference>
<evidence type="ECO:0000256" key="1">
    <source>
        <dbReference type="ARBA" id="ARBA00008857"/>
    </source>
</evidence>
<evidence type="ECO:0000313" key="6">
    <source>
        <dbReference type="EMBL" id="NYH24241.1"/>
    </source>
</evidence>
<dbReference type="AlphaFoldDB" id="A0A7Y9WQC3"/>
<dbReference type="InterPro" id="IPR011010">
    <property type="entry name" value="DNA_brk_join_enz"/>
</dbReference>
<protein>
    <submittedName>
        <fullName evidence="6">Integrase</fullName>
    </submittedName>
</protein>
<evidence type="ECO:0000256" key="4">
    <source>
        <dbReference type="ARBA" id="ARBA00023172"/>
    </source>
</evidence>
<sequence>MVALAKVGPHAHHQRIAGNGLAATTGFLPAGFVYLLCHAGKIIEPVLFYLRAKCAFSGVLRSRWTNLTYAEHLYEWFSLLEALGTPWDEVTEQDLIAYSSSLSSHVSSHTKTEIKPSTRKGRMRTILAFYRFAHIRGWISKAVTLDEENILHPPQNRVALAHIQRNRPAAPRSDILDHIKVPEPAPPMCIDETALGRIFFALGPTSSIGRNGVSCRDRLIAEIGLNGGPRLAEVASLTVRQILALVPNSKNPNSPCKLLLTKTKGFTARNVFLPSWLVRELHAYIDHERQEVVDTARAAKPDTYKEPETLFLSLPTANVRDIGESVSRETIMRRFRQAVERCSLFHTVPAVDPRTGNRFLKNEAKYTFHNLRHTFAYTAYITFHRNGDAFPWNKVQILLGHAHLSTTIDIYLKGAGTNEIEVSDAIVETFSGWRDLVDAAA</sequence>
<dbReference type="InterPro" id="IPR010998">
    <property type="entry name" value="Integrase_recombinase_N"/>
</dbReference>
<organism evidence="6 7">
    <name type="scientific">Paraburkholderia bryophila</name>
    <dbReference type="NCBI Taxonomy" id="420952"/>
    <lineage>
        <taxon>Bacteria</taxon>
        <taxon>Pseudomonadati</taxon>
        <taxon>Pseudomonadota</taxon>
        <taxon>Betaproteobacteria</taxon>
        <taxon>Burkholderiales</taxon>
        <taxon>Burkholderiaceae</taxon>
        <taxon>Paraburkholderia</taxon>
    </lineage>
</organism>
<dbReference type="InterPro" id="IPR002104">
    <property type="entry name" value="Integrase_catalytic"/>
</dbReference>
<dbReference type="Proteomes" id="UP000540929">
    <property type="component" value="Unassembled WGS sequence"/>
</dbReference>
<dbReference type="PANTHER" id="PTHR30349">
    <property type="entry name" value="PHAGE INTEGRASE-RELATED"/>
    <property type="match status" value="1"/>
</dbReference>
<name>A0A7Y9WQC3_9BURK</name>
<dbReference type="CDD" id="cd00397">
    <property type="entry name" value="DNA_BRE_C"/>
    <property type="match status" value="1"/>
</dbReference>
<gene>
    <name evidence="6" type="ORF">GGD40_003720</name>
</gene>
<dbReference type="GO" id="GO:0003677">
    <property type="term" value="F:DNA binding"/>
    <property type="evidence" value="ECO:0007669"/>
    <property type="project" value="UniProtKB-KW"/>
</dbReference>
<keyword evidence="3" id="KW-0238">DNA-binding</keyword>
<evidence type="ECO:0000256" key="3">
    <source>
        <dbReference type="ARBA" id="ARBA00023125"/>
    </source>
</evidence>
<dbReference type="Gene3D" id="1.10.443.10">
    <property type="entry name" value="Intergrase catalytic core"/>
    <property type="match status" value="1"/>
</dbReference>
<dbReference type="SUPFAM" id="SSF56349">
    <property type="entry name" value="DNA breaking-rejoining enzymes"/>
    <property type="match status" value="1"/>
</dbReference>
<comment type="similarity">
    <text evidence="1">Belongs to the 'phage' integrase family.</text>
</comment>
<dbReference type="InterPro" id="IPR050090">
    <property type="entry name" value="Tyrosine_recombinase_XerCD"/>
</dbReference>
<dbReference type="RefSeq" id="WP_179744507.1">
    <property type="nucleotide sequence ID" value="NZ_JACCAS010000001.1"/>
</dbReference>
<reference evidence="6 7" key="1">
    <citation type="submission" date="2020-07" db="EMBL/GenBank/DDBJ databases">
        <title>Exploring microbial biodiversity for novel pathways involved in the catabolism of aromatic compounds derived from lignin.</title>
        <authorList>
            <person name="Elkins J."/>
        </authorList>
    </citation>
    <scope>NUCLEOTIDE SEQUENCE [LARGE SCALE GENOMIC DNA]</scope>
    <source>
        <strain evidence="6 7">H2C3C</strain>
    </source>
</reference>